<organism evidence="1 2">
    <name type="scientific">Thelohanellus kitauei</name>
    <name type="common">Myxosporean</name>
    <dbReference type="NCBI Taxonomy" id="669202"/>
    <lineage>
        <taxon>Eukaryota</taxon>
        <taxon>Metazoa</taxon>
        <taxon>Cnidaria</taxon>
        <taxon>Myxozoa</taxon>
        <taxon>Myxosporea</taxon>
        <taxon>Bivalvulida</taxon>
        <taxon>Platysporina</taxon>
        <taxon>Myxobolidae</taxon>
        <taxon>Thelohanellus</taxon>
    </lineage>
</organism>
<reference evidence="1 2" key="1">
    <citation type="journal article" date="2014" name="Genome Biol. Evol.">
        <title>The genome of the myxosporean Thelohanellus kitauei shows adaptations to nutrient acquisition within its fish host.</title>
        <authorList>
            <person name="Yang Y."/>
            <person name="Xiong J."/>
            <person name="Zhou Z."/>
            <person name="Huo F."/>
            <person name="Miao W."/>
            <person name="Ran C."/>
            <person name="Liu Y."/>
            <person name="Zhang J."/>
            <person name="Feng J."/>
            <person name="Wang M."/>
            <person name="Wang M."/>
            <person name="Wang L."/>
            <person name="Yao B."/>
        </authorList>
    </citation>
    <scope>NUCLEOTIDE SEQUENCE [LARGE SCALE GENOMIC DNA]</scope>
    <source>
        <strain evidence="1">Wuqing</strain>
    </source>
</reference>
<keyword evidence="2" id="KW-1185">Reference proteome</keyword>
<sequence length="141" mass="16799">MNTPFQQTQFKNIPINMFKMFGDINAKSSNLSSYQLDIKNHLWIHCLAVKMILLISNQRIYSNVPVKLWEVLKVKFNNSKDETIQSLAERYKLCDFKHIFQSYLVGMMEGLGKISFDFFTIWKDIVIYMQKNIFYPDPIKW</sequence>
<dbReference type="EMBL" id="JWZT01003185">
    <property type="protein sequence ID" value="KII67451.1"/>
    <property type="molecule type" value="Genomic_DNA"/>
</dbReference>
<comment type="caution">
    <text evidence="1">The sequence shown here is derived from an EMBL/GenBank/DDBJ whole genome shotgun (WGS) entry which is preliminary data.</text>
</comment>
<dbReference type="AlphaFoldDB" id="A0A0C2MJT0"/>
<dbReference type="Proteomes" id="UP000031668">
    <property type="component" value="Unassembled WGS sequence"/>
</dbReference>
<protein>
    <submittedName>
        <fullName evidence="1">Uncharacterized protein</fullName>
    </submittedName>
</protein>
<evidence type="ECO:0000313" key="2">
    <source>
        <dbReference type="Proteomes" id="UP000031668"/>
    </source>
</evidence>
<accession>A0A0C2MJT0</accession>
<proteinExistence type="predicted"/>
<gene>
    <name evidence="1" type="ORF">RF11_07837</name>
</gene>
<name>A0A0C2MJT0_THEKT</name>
<evidence type="ECO:0000313" key="1">
    <source>
        <dbReference type="EMBL" id="KII67451.1"/>
    </source>
</evidence>